<dbReference type="Proteomes" id="UP000678317">
    <property type="component" value="Unassembled WGS sequence"/>
</dbReference>
<evidence type="ECO:0000313" key="2">
    <source>
        <dbReference type="EMBL" id="MBO3086345.1"/>
    </source>
</evidence>
<dbReference type="SUPFAM" id="SSF50800">
    <property type="entry name" value="PK beta-barrel domain-like"/>
    <property type="match status" value="1"/>
</dbReference>
<dbReference type="InterPro" id="IPR011037">
    <property type="entry name" value="Pyrv_Knase-like_insert_dom_sf"/>
</dbReference>
<dbReference type="EMBL" id="JAGFBM010000009">
    <property type="protein sequence ID" value="MBO3086345.1"/>
    <property type="molecule type" value="Genomic_DNA"/>
</dbReference>
<sequence>MVVTSLRRYPVKSMGGEALASAELDHRGFHRDRWYAVVDGDGRFASVKDTRRFRRRDAVVRYTASTTADGQVEVRSDDTSWLVGDPLLDRHLTTAMGSEQRVLPEAAVSHQDAGAVSLVGTATIAWCAARWGGSDDPRRLRVNIVVETQTPFIEETWVGHQIALGSAALTVVERIPRCRMIDVEQDGTSPRAPWLRSLGSERDLYLAVYADVSRPGVITLGDEISVL</sequence>
<gene>
    <name evidence="2" type="ORF">J4035_17000</name>
</gene>
<proteinExistence type="predicted"/>
<accession>A0ABS3SMY9</accession>
<dbReference type="Pfam" id="PF03473">
    <property type="entry name" value="MOSC"/>
    <property type="match status" value="1"/>
</dbReference>
<feature type="domain" description="MOSC" evidence="1">
    <location>
        <begin position="85"/>
        <end position="227"/>
    </location>
</feature>
<evidence type="ECO:0000313" key="3">
    <source>
        <dbReference type="Proteomes" id="UP000678317"/>
    </source>
</evidence>
<dbReference type="PROSITE" id="PS51340">
    <property type="entry name" value="MOSC"/>
    <property type="match status" value="1"/>
</dbReference>
<evidence type="ECO:0000259" key="1">
    <source>
        <dbReference type="PROSITE" id="PS51340"/>
    </source>
</evidence>
<organism evidence="2 3">
    <name type="scientific">Cellulomonas fengjieae</name>
    <dbReference type="NCBI Taxonomy" id="2819978"/>
    <lineage>
        <taxon>Bacteria</taxon>
        <taxon>Bacillati</taxon>
        <taxon>Actinomycetota</taxon>
        <taxon>Actinomycetes</taxon>
        <taxon>Micrococcales</taxon>
        <taxon>Cellulomonadaceae</taxon>
        <taxon>Cellulomonas</taxon>
    </lineage>
</organism>
<protein>
    <submittedName>
        <fullName evidence="2">MOSC domain-containing protein</fullName>
    </submittedName>
</protein>
<dbReference type="Pfam" id="PF03476">
    <property type="entry name" value="MOSC_N"/>
    <property type="match status" value="1"/>
</dbReference>
<comment type="caution">
    <text evidence="2">The sequence shown here is derived from an EMBL/GenBank/DDBJ whole genome shotgun (WGS) entry which is preliminary data.</text>
</comment>
<name>A0ABS3SMY9_9CELL</name>
<reference evidence="2 3" key="1">
    <citation type="submission" date="2021-03" db="EMBL/GenBank/DDBJ databases">
        <title>novel species in genus Cellulomonas.</title>
        <authorList>
            <person name="Zhang G."/>
        </authorList>
    </citation>
    <scope>NUCLEOTIDE SEQUENCE [LARGE SCALE GENOMIC DNA]</scope>
    <source>
        <strain evidence="3">zg-ZUI188</strain>
    </source>
</reference>
<dbReference type="RefSeq" id="WP_208290380.1">
    <property type="nucleotide sequence ID" value="NZ_CP074404.1"/>
</dbReference>
<dbReference type="InterPro" id="IPR005302">
    <property type="entry name" value="MoCF_Sase_C"/>
</dbReference>
<dbReference type="Gene3D" id="2.40.33.20">
    <property type="entry name" value="PK beta-barrel domain-like"/>
    <property type="match status" value="1"/>
</dbReference>
<dbReference type="InterPro" id="IPR005303">
    <property type="entry name" value="MOCOS_middle"/>
</dbReference>
<keyword evidence="3" id="KW-1185">Reference proteome</keyword>